<feature type="transmembrane region" description="Helical" evidence="6">
    <location>
        <begin position="315"/>
        <end position="333"/>
    </location>
</feature>
<name>A0AA39LDA4_SARSR</name>
<keyword evidence="3 6" id="KW-1133">Transmembrane helix</keyword>
<feature type="compositionally biased region" description="Basic and acidic residues" evidence="5">
    <location>
        <begin position="15"/>
        <end position="34"/>
    </location>
</feature>
<sequence>MNTIHTNPDPLMAEAEPHAEKTLSKTEQGGEKVHSINSSSKNDDGFDSDGKEWHDGVLRVRAITSVWSRKTMWSMFALLWLISFVDIVQNALDYALNPYVTSSFRAHGLMNVSGVLSSAVGACTPLALAKVLDIWGRVEGFCFTLIICVVGMILKATTQSVQQYVGAHVLYWTGHIGLVYVIGVIISDMTSLKNRAILFAINGLPRIASTFLGPIIGQRFYEDVNYRWAFGAFAIILVGCSAPAMGLLVFMYRKADKAGLVKKREPSGRTWYQSILFYAIEIDVGGIILLCGAVILTTIPFTLVYYAPNGWTTPYIIAMIVLGVLLYPIFWFYEFKVAPKQFLDYKYLKNGTILGSCALYGVMYLSTFTWNAYLYSYVQVVYLLDITMSNYVVNSYSLTSTVFAPLIALIISYTGNFKWTAYSGVPIMLLGTALILPMRTSDNAGLIAMTQVLVGLGAGIFATCTSISIMVPVTHEEFAAVNALSGLFGGFGAAIGSAIGGAIWNNVAPGELYRRLPEESKDQAATIFADLVVQMSLPVGSAERDALVGTYQHSMRLMTIAGVALMPLCIICIAAWKNVNIKKLEQEKGLQTKGTVV</sequence>
<feature type="transmembrane region" description="Helical" evidence="6">
    <location>
        <begin position="140"/>
        <end position="157"/>
    </location>
</feature>
<evidence type="ECO:0000256" key="3">
    <source>
        <dbReference type="ARBA" id="ARBA00022989"/>
    </source>
</evidence>
<keyword evidence="4 6" id="KW-0472">Membrane</keyword>
<feature type="transmembrane region" description="Helical" evidence="6">
    <location>
        <begin position="419"/>
        <end position="438"/>
    </location>
</feature>
<feature type="transmembrane region" description="Helical" evidence="6">
    <location>
        <begin position="169"/>
        <end position="189"/>
    </location>
</feature>
<proteinExistence type="predicted"/>
<dbReference type="GO" id="GO:0005886">
    <property type="term" value="C:plasma membrane"/>
    <property type="evidence" value="ECO:0007669"/>
    <property type="project" value="TreeGrafter"/>
</dbReference>
<feature type="transmembrane region" description="Helical" evidence="6">
    <location>
        <begin position="108"/>
        <end position="128"/>
    </location>
</feature>
<dbReference type="GO" id="GO:0022857">
    <property type="term" value="F:transmembrane transporter activity"/>
    <property type="evidence" value="ECO:0007669"/>
    <property type="project" value="InterPro"/>
</dbReference>
<dbReference type="InterPro" id="IPR011701">
    <property type="entry name" value="MFS"/>
</dbReference>
<evidence type="ECO:0008006" key="9">
    <source>
        <dbReference type="Google" id="ProtNLM"/>
    </source>
</evidence>
<feature type="transmembrane region" description="Helical" evidence="6">
    <location>
        <begin position="71"/>
        <end position="88"/>
    </location>
</feature>
<gene>
    <name evidence="7" type="ORF">NLU13_2454</name>
</gene>
<feature type="transmembrane region" description="Helical" evidence="6">
    <location>
        <begin position="271"/>
        <end position="295"/>
    </location>
</feature>
<feature type="transmembrane region" description="Helical" evidence="6">
    <location>
        <begin position="393"/>
        <end position="412"/>
    </location>
</feature>
<keyword evidence="8" id="KW-1185">Reference proteome</keyword>
<dbReference type="SUPFAM" id="SSF103473">
    <property type="entry name" value="MFS general substrate transporter"/>
    <property type="match status" value="2"/>
</dbReference>
<dbReference type="Proteomes" id="UP001175261">
    <property type="component" value="Unassembled WGS sequence"/>
</dbReference>
<feature type="transmembrane region" description="Helical" evidence="6">
    <location>
        <begin position="444"/>
        <end position="471"/>
    </location>
</feature>
<evidence type="ECO:0000256" key="4">
    <source>
        <dbReference type="ARBA" id="ARBA00023136"/>
    </source>
</evidence>
<reference evidence="7" key="1">
    <citation type="submission" date="2022-10" db="EMBL/GenBank/DDBJ databases">
        <title>Determination and structural analysis of whole genome sequence of Sarocladium strictum F4-1.</title>
        <authorList>
            <person name="Hu L."/>
            <person name="Jiang Y."/>
        </authorList>
    </citation>
    <scope>NUCLEOTIDE SEQUENCE</scope>
    <source>
        <strain evidence="7">F4-1</strain>
    </source>
</reference>
<dbReference type="AlphaFoldDB" id="A0AA39LDA4"/>
<organism evidence="7 8">
    <name type="scientific">Sarocladium strictum</name>
    <name type="common">Black bundle disease fungus</name>
    <name type="synonym">Acremonium strictum</name>
    <dbReference type="NCBI Taxonomy" id="5046"/>
    <lineage>
        <taxon>Eukaryota</taxon>
        <taxon>Fungi</taxon>
        <taxon>Dikarya</taxon>
        <taxon>Ascomycota</taxon>
        <taxon>Pezizomycotina</taxon>
        <taxon>Sordariomycetes</taxon>
        <taxon>Hypocreomycetidae</taxon>
        <taxon>Hypocreales</taxon>
        <taxon>Sarocladiaceae</taxon>
        <taxon>Sarocladium</taxon>
    </lineage>
</organism>
<accession>A0AA39LDA4</accession>
<evidence type="ECO:0000313" key="7">
    <source>
        <dbReference type="EMBL" id="KAK0392960.1"/>
    </source>
</evidence>
<dbReference type="EMBL" id="JAPDFR010000001">
    <property type="protein sequence ID" value="KAK0392960.1"/>
    <property type="molecule type" value="Genomic_DNA"/>
</dbReference>
<feature type="transmembrane region" description="Helical" evidence="6">
    <location>
        <begin position="228"/>
        <end position="250"/>
    </location>
</feature>
<protein>
    <recommendedName>
        <fullName evidence="9">Siderophore iron transporter mirB</fullName>
    </recommendedName>
</protein>
<feature type="transmembrane region" description="Helical" evidence="6">
    <location>
        <begin position="557"/>
        <end position="576"/>
    </location>
</feature>
<dbReference type="InterPro" id="IPR036259">
    <property type="entry name" value="MFS_trans_sf"/>
</dbReference>
<evidence type="ECO:0000256" key="2">
    <source>
        <dbReference type="ARBA" id="ARBA00022692"/>
    </source>
</evidence>
<feature type="transmembrane region" description="Helical" evidence="6">
    <location>
        <begin position="353"/>
        <end position="373"/>
    </location>
</feature>
<feature type="region of interest" description="Disordered" evidence="5">
    <location>
        <begin position="1"/>
        <end position="48"/>
    </location>
</feature>
<evidence type="ECO:0000256" key="1">
    <source>
        <dbReference type="ARBA" id="ARBA00004141"/>
    </source>
</evidence>
<dbReference type="Gene3D" id="1.20.1250.20">
    <property type="entry name" value="MFS general substrate transporter like domains"/>
    <property type="match status" value="2"/>
</dbReference>
<feature type="transmembrane region" description="Helical" evidence="6">
    <location>
        <begin position="483"/>
        <end position="504"/>
    </location>
</feature>
<dbReference type="PANTHER" id="PTHR23501">
    <property type="entry name" value="MAJOR FACILITATOR SUPERFAMILY"/>
    <property type="match status" value="1"/>
</dbReference>
<feature type="transmembrane region" description="Helical" evidence="6">
    <location>
        <begin position="196"/>
        <end position="216"/>
    </location>
</feature>
<dbReference type="Pfam" id="PF07690">
    <property type="entry name" value="MFS_1"/>
    <property type="match status" value="1"/>
</dbReference>
<evidence type="ECO:0000256" key="6">
    <source>
        <dbReference type="SAM" id="Phobius"/>
    </source>
</evidence>
<evidence type="ECO:0000313" key="8">
    <source>
        <dbReference type="Proteomes" id="UP001175261"/>
    </source>
</evidence>
<keyword evidence="2 6" id="KW-0812">Transmembrane</keyword>
<comment type="subcellular location">
    <subcellularLocation>
        <location evidence="1">Membrane</location>
        <topology evidence="1">Multi-pass membrane protein</topology>
    </subcellularLocation>
</comment>
<dbReference type="PANTHER" id="PTHR23501:SF107">
    <property type="entry name" value="TRANSPORTER, PUTATIVE (AFU_ORTHOLOGUE AFUA_7G04730)-RELATED"/>
    <property type="match status" value="1"/>
</dbReference>
<evidence type="ECO:0000256" key="5">
    <source>
        <dbReference type="SAM" id="MobiDB-lite"/>
    </source>
</evidence>
<comment type="caution">
    <text evidence="7">The sequence shown here is derived from an EMBL/GenBank/DDBJ whole genome shotgun (WGS) entry which is preliminary data.</text>
</comment>